<evidence type="ECO:0000259" key="2">
    <source>
        <dbReference type="PROSITE" id="PS50195"/>
    </source>
</evidence>
<dbReference type="EMBL" id="BRYB01003939">
    <property type="protein sequence ID" value="GMI23035.1"/>
    <property type="molecule type" value="Genomic_DNA"/>
</dbReference>
<keyword evidence="4" id="KW-1185">Reference proteome</keyword>
<feature type="domain" description="PX" evidence="2">
    <location>
        <begin position="1"/>
        <end position="125"/>
    </location>
</feature>
<dbReference type="PANTHER" id="PTHR10555:SF170">
    <property type="entry name" value="FI18122P1"/>
    <property type="match status" value="1"/>
</dbReference>
<reference evidence="3 4" key="1">
    <citation type="journal article" date="2023" name="Commun. Biol.">
        <title>Genome analysis of Parmales, the sister group of diatoms, reveals the evolutionary specialization of diatoms from phago-mixotrophs to photoautotrophs.</title>
        <authorList>
            <person name="Ban H."/>
            <person name="Sato S."/>
            <person name="Yoshikawa S."/>
            <person name="Yamada K."/>
            <person name="Nakamura Y."/>
            <person name="Ichinomiya M."/>
            <person name="Sato N."/>
            <person name="Blanc-Mathieu R."/>
            <person name="Endo H."/>
            <person name="Kuwata A."/>
            <person name="Ogata H."/>
        </authorList>
    </citation>
    <scope>NUCLEOTIDE SEQUENCE [LARGE SCALE GENOMIC DNA]</scope>
</reference>
<dbReference type="InterPro" id="IPR001683">
    <property type="entry name" value="PX_dom"/>
</dbReference>
<dbReference type="Proteomes" id="UP001165060">
    <property type="component" value="Unassembled WGS sequence"/>
</dbReference>
<name>A0ABQ6MBE5_9STRA</name>
<accession>A0ABQ6MBE5</accession>
<feature type="region of interest" description="Disordered" evidence="1">
    <location>
        <begin position="411"/>
        <end position="450"/>
    </location>
</feature>
<proteinExistence type="predicted"/>
<evidence type="ECO:0000313" key="4">
    <source>
        <dbReference type="Proteomes" id="UP001165060"/>
    </source>
</evidence>
<dbReference type="CDD" id="cd06093">
    <property type="entry name" value="PX_domain"/>
    <property type="match status" value="1"/>
</dbReference>
<dbReference type="SUPFAM" id="SSF64268">
    <property type="entry name" value="PX domain"/>
    <property type="match status" value="1"/>
</dbReference>
<gene>
    <name evidence="3" type="ORF">TeGR_g9668</name>
</gene>
<dbReference type="Gene3D" id="3.30.1520.10">
    <property type="entry name" value="Phox-like domain"/>
    <property type="match status" value="1"/>
</dbReference>
<dbReference type="SMART" id="SM00312">
    <property type="entry name" value="PX"/>
    <property type="match status" value="1"/>
</dbReference>
<dbReference type="Pfam" id="PF00787">
    <property type="entry name" value="PX"/>
    <property type="match status" value="1"/>
</dbReference>
<organism evidence="3 4">
    <name type="scientific">Tetraparma gracilis</name>
    <dbReference type="NCBI Taxonomy" id="2962635"/>
    <lineage>
        <taxon>Eukaryota</taxon>
        <taxon>Sar</taxon>
        <taxon>Stramenopiles</taxon>
        <taxon>Ochrophyta</taxon>
        <taxon>Bolidophyceae</taxon>
        <taxon>Parmales</taxon>
        <taxon>Triparmaceae</taxon>
        <taxon>Tetraparma</taxon>
    </lineage>
</organism>
<dbReference type="PROSITE" id="PS50195">
    <property type="entry name" value="PX"/>
    <property type="match status" value="1"/>
</dbReference>
<dbReference type="InterPro" id="IPR036871">
    <property type="entry name" value="PX_dom_sf"/>
</dbReference>
<evidence type="ECO:0000313" key="3">
    <source>
        <dbReference type="EMBL" id="GMI23035.1"/>
    </source>
</evidence>
<protein>
    <recommendedName>
        <fullName evidence="2">PX domain-containing protein</fullName>
    </recommendedName>
</protein>
<comment type="caution">
    <text evidence="3">The sequence shown here is derived from an EMBL/GenBank/DDBJ whole genome shotgun (WGS) entry which is preliminary data.</text>
</comment>
<sequence length="450" mass="49194">MSEIDHATWLLNQLSLTPEPIWVDSPLEEGSGFSKYVTYSVCVPSHSVRHRYSDFEKLQATLRARYQTYGLLVPSLPKKNVLLKGSGFHFQRMRGLQLFLERISSNPYLRDDPAWQSFLEPNAVVVIEREAMPPAPLRWMRAVDSTTTPPNCGELVAHFKEESALCEQQITALVARSWAVSGAVQKLSVSIGDLATAAVSFSEVETNEIDALNTLSTAELSKDGGANSVPNVLSRQAQLLSSALSCLSPCPDAINLLFIEALEYENSQMVDFGNMAKHVDKISADSDKNERSLASLQGKSTAKMAPQKVEQHEAAIAHTVKLVEESKKYLDKYIRALCKVTMPQVTVERKERIKQLSLHMAAIVKTISAHNLMAADAFFAAMKEGDGSDAIDSASMVLESLSLPPLPEGAKKAAVSNVVPRQKQSTSVSSRSSANFGEKPPAPPSDTHEV</sequence>
<dbReference type="PANTHER" id="PTHR10555">
    <property type="entry name" value="SORTING NEXIN"/>
    <property type="match status" value="1"/>
</dbReference>
<evidence type="ECO:0000256" key="1">
    <source>
        <dbReference type="SAM" id="MobiDB-lite"/>
    </source>
</evidence>